<feature type="transmembrane region" description="Helical" evidence="8">
    <location>
        <begin position="7"/>
        <end position="24"/>
    </location>
</feature>
<evidence type="ECO:0000313" key="9">
    <source>
        <dbReference type="EMBL" id="SFB60080.1"/>
    </source>
</evidence>
<keyword evidence="7 8" id="KW-0472">Membrane</keyword>
<comment type="subcellular location">
    <subcellularLocation>
        <location evidence="1">Cell membrane</location>
        <topology evidence="1">Multi-pass membrane protein</topology>
    </subcellularLocation>
</comment>
<evidence type="ECO:0000313" key="10">
    <source>
        <dbReference type="Proteomes" id="UP000198790"/>
    </source>
</evidence>
<accession>A0A1I1CHD7</accession>
<dbReference type="GO" id="GO:0005886">
    <property type="term" value="C:plasma membrane"/>
    <property type="evidence" value="ECO:0007669"/>
    <property type="project" value="UniProtKB-SubCell"/>
</dbReference>
<evidence type="ECO:0000256" key="8">
    <source>
        <dbReference type="SAM" id="Phobius"/>
    </source>
</evidence>
<keyword evidence="6 8" id="KW-1133">Transmembrane helix</keyword>
<evidence type="ECO:0000256" key="5">
    <source>
        <dbReference type="ARBA" id="ARBA00022692"/>
    </source>
</evidence>
<feature type="transmembrane region" description="Helical" evidence="8">
    <location>
        <begin position="157"/>
        <end position="174"/>
    </location>
</feature>
<evidence type="ECO:0000256" key="7">
    <source>
        <dbReference type="ARBA" id="ARBA00023136"/>
    </source>
</evidence>
<dbReference type="PANTHER" id="PTHR33908">
    <property type="entry name" value="MANNOSYLTRANSFERASE YKCB-RELATED"/>
    <property type="match status" value="1"/>
</dbReference>
<feature type="transmembrane region" description="Helical" evidence="8">
    <location>
        <begin position="452"/>
        <end position="472"/>
    </location>
</feature>
<name>A0A1I1CHD7_9BACT</name>
<gene>
    <name evidence="9" type="ORF">SAMN04489723_12828</name>
</gene>
<sequence length="484" mass="55226">MISKKSLFSLFLNCVILFGLLFLADKNLRINSKELTKDSLESIYLAYFLATEGFHSMDGESPSYFREPVISALNAVNILRLQPEVNNIKPSDLGQEPALILEMTKINLLYLSVIYVLIFALTRKLGVSRFLATCASLIPITFFAIFTSYITSVNSELPSAILLLILTLFLLLYLETKQKRYLIYSGLTLGLLALTKAVFLYVFIVFIPTLILYDYFISRSRNFVKYWPIALLVLAFTLPVASWMTRNYLQAGKFSITERGGEVLLIRAVKNQMNSDEFWGGFYAYAPEALQRSFFEKFFGYSEKDLSYGGSLQSLNRGHREDSLAIAQGRGEDIVSYLRIAQYKFRNDSQIVVAGEASQDRDQSSKGVALQMIVNHPLDHLKTSVLYGWRGLWFYGGKNALPVLLTFSLYASLAILFGLSIIKKNDKLFFLTIIPVLYFLFHAFLTHFIPRYSGVLVPILSVYLFLIIYSLFNHLKRRFLVNHK</sequence>
<keyword evidence="10" id="KW-1185">Reference proteome</keyword>
<evidence type="ECO:0000256" key="2">
    <source>
        <dbReference type="ARBA" id="ARBA00022475"/>
    </source>
</evidence>
<dbReference type="Proteomes" id="UP000198790">
    <property type="component" value="Unassembled WGS sequence"/>
</dbReference>
<feature type="transmembrane region" description="Helical" evidence="8">
    <location>
        <begin position="98"/>
        <end position="118"/>
    </location>
</feature>
<dbReference type="STRING" id="237018.SAMN04489723_12828"/>
<dbReference type="GO" id="GO:0016763">
    <property type="term" value="F:pentosyltransferase activity"/>
    <property type="evidence" value="ECO:0007669"/>
    <property type="project" value="TreeGrafter"/>
</dbReference>
<feature type="transmembrane region" description="Helical" evidence="8">
    <location>
        <begin position="181"/>
        <end position="206"/>
    </location>
</feature>
<keyword evidence="4 9" id="KW-0808">Transferase</keyword>
<evidence type="ECO:0000256" key="3">
    <source>
        <dbReference type="ARBA" id="ARBA00022676"/>
    </source>
</evidence>
<evidence type="ECO:0000256" key="6">
    <source>
        <dbReference type="ARBA" id="ARBA00022989"/>
    </source>
</evidence>
<dbReference type="OrthoDB" id="8871061at2"/>
<dbReference type="GO" id="GO:0009103">
    <property type="term" value="P:lipopolysaccharide biosynthetic process"/>
    <property type="evidence" value="ECO:0007669"/>
    <property type="project" value="UniProtKB-ARBA"/>
</dbReference>
<evidence type="ECO:0000256" key="4">
    <source>
        <dbReference type="ARBA" id="ARBA00022679"/>
    </source>
</evidence>
<feature type="transmembrane region" description="Helical" evidence="8">
    <location>
        <begin position="130"/>
        <end position="151"/>
    </location>
</feature>
<reference evidence="9 10" key="1">
    <citation type="submission" date="2016-10" db="EMBL/GenBank/DDBJ databases">
        <authorList>
            <person name="de Groot N.N."/>
        </authorList>
    </citation>
    <scope>NUCLEOTIDE SEQUENCE [LARGE SCALE GENOMIC DNA]</scope>
    <source>
        <strain evidence="9 10">DSM 23399</strain>
    </source>
</reference>
<dbReference type="PANTHER" id="PTHR33908:SF11">
    <property type="entry name" value="MEMBRANE PROTEIN"/>
    <property type="match status" value="1"/>
</dbReference>
<dbReference type="InterPro" id="IPR050297">
    <property type="entry name" value="LipidA_mod_glycosyltrf_83"/>
</dbReference>
<feature type="transmembrane region" description="Helical" evidence="8">
    <location>
        <begin position="428"/>
        <end position="445"/>
    </location>
</feature>
<organism evidence="9 10">
    <name type="scientific">Algoriphagus aquimarinus</name>
    <dbReference type="NCBI Taxonomy" id="237018"/>
    <lineage>
        <taxon>Bacteria</taxon>
        <taxon>Pseudomonadati</taxon>
        <taxon>Bacteroidota</taxon>
        <taxon>Cytophagia</taxon>
        <taxon>Cytophagales</taxon>
        <taxon>Cyclobacteriaceae</taxon>
        <taxon>Algoriphagus</taxon>
    </lineage>
</organism>
<keyword evidence="3 9" id="KW-0328">Glycosyltransferase</keyword>
<evidence type="ECO:0000256" key="1">
    <source>
        <dbReference type="ARBA" id="ARBA00004651"/>
    </source>
</evidence>
<proteinExistence type="predicted"/>
<dbReference type="AlphaFoldDB" id="A0A1I1CHD7"/>
<feature type="transmembrane region" description="Helical" evidence="8">
    <location>
        <begin position="400"/>
        <end position="422"/>
    </location>
</feature>
<protein>
    <submittedName>
        <fullName evidence="9">Dolichyl-phosphate-mannose-protein mannosyltransferase</fullName>
    </submittedName>
</protein>
<keyword evidence="2" id="KW-1003">Cell membrane</keyword>
<feature type="transmembrane region" description="Helical" evidence="8">
    <location>
        <begin position="226"/>
        <end position="245"/>
    </location>
</feature>
<dbReference type="RefSeq" id="WP_092901687.1">
    <property type="nucleotide sequence ID" value="NZ_FOKK01000028.1"/>
</dbReference>
<dbReference type="EMBL" id="FOKK01000028">
    <property type="protein sequence ID" value="SFB60080.1"/>
    <property type="molecule type" value="Genomic_DNA"/>
</dbReference>
<keyword evidence="5 8" id="KW-0812">Transmembrane</keyword>